<comment type="caution">
    <text evidence="5">The sequence shown here is derived from an EMBL/GenBank/DDBJ whole genome shotgun (WGS) entry which is preliminary data.</text>
</comment>
<dbReference type="Gene3D" id="1.10.150.240">
    <property type="entry name" value="Putative phosphatase, domain 2"/>
    <property type="match status" value="1"/>
</dbReference>
<dbReference type="GO" id="GO:0016787">
    <property type="term" value="F:hydrolase activity"/>
    <property type="evidence" value="ECO:0007669"/>
    <property type="project" value="UniProtKB-KW"/>
</dbReference>
<evidence type="ECO:0000313" key="6">
    <source>
        <dbReference type="Proteomes" id="UP001251374"/>
    </source>
</evidence>
<keyword evidence="6" id="KW-1185">Reference proteome</keyword>
<gene>
    <name evidence="5" type="ORF">QC821_04035</name>
</gene>
<evidence type="ECO:0000256" key="4">
    <source>
        <dbReference type="ARBA" id="ARBA00022842"/>
    </source>
</evidence>
<dbReference type="SFLD" id="SFLDG01129">
    <property type="entry name" value="C1.5:_HAD__Beta-PGM__Phosphata"/>
    <property type="match status" value="1"/>
</dbReference>
<comment type="cofactor">
    <cofactor evidence="1">
        <name>Mg(2+)</name>
        <dbReference type="ChEBI" id="CHEBI:18420"/>
    </cofactor>
</comment>
<dbReference type="InterPro" id="IPR041492">
    <property type="entry name" value="HAD_2"/>
</dbReference>
<sequence length="235" mass="25059">MRPTPTLIFDCDGVLVDSEAIAEATLIELLGEWLPDLHAESELRQALGMTTANILRHLEALSRHRLPTDATQRVDSIIEARLAEELQAMPGVAAAIGAIPLPKAVVSNSRRQRVVASLACTGLDALLGEAPIFTADEVEHPKPDPALYRLAAARLGADAEQCLVIEDSVAGVTAAHAAGMTVVGFIGASHIEAGQAARLEAAGAWRVIDHMQHLAELVSDWRGAAQSLPSRRRKR</sequence>
<dbReference type="NCBIfam" id="TIGR01509">
    <property type="entry name" value="HAD-SF-IA-v3"/>
    <property type="match status" value="1"/>
</dbReference>
<keyword evidence="4" id="KW-0460">Magnesium</keyword>
<dbReference type="Pfam" id="PF13419">
    <property type="entry name" value="HAD_2"/>
    <property type="match status" value="1"/>
</dbReference>
<accession>A0ABU1HAG1</accession>
<dbReference type="InterPro" id="IPR051600">
    <property type="entry name" value="Beta-PGM-like"/>
</dbReference>
<dbReference type="PANTHER" id="PTHR46193:SF10">
    <property type="entry name" value="6-PHOSPHOGLUCONATE PHOSPHATASE"/>
    <property type="match status" value="1"/>
</dbReference>
<proteinExistence type="inferred from homology"/>
<comment type="similarity">
    <text evidence="2">Belongs to the HAD-like hydrolase superfamily. CbbY/CbbZ/Gph/YieH family.</text>
</comment>
<dbReference type="SUPFAM" id="SSF56784">
    <property type="entry name" value="HAD-like"/>
    <property type="match status" value="1"/>
</dbReference>
<keyword evidence="5" id="KW-0378">Hydrolase</keyword>
<dbReference type="InterPro" id="IPR006439">
    <property type="entry name" value="HAD-SF_hydro_IA"/>
</dbReference>
<dbReference type="PRINTS" id="PR00413">
    <property type="entry name" value="HADHALOGNASE"/>
</dbReference>
<evidence type="ECO:0000256" key="1">
    <source>
        <dbReference type="ARBA" id="ARBA00001946"/>
    </source>
</evidence>
<dbReference type="PANTHER" id="PTHR46193">
    <property type="entry name" value="6-PHOSPHOGLUCONATE PHOSPHATASE"/>
    <property type="match status" value="1"/>
</dbReference>
<dbReference type="Gene3D" id="3.40.50.1000">
    <property type="entry name" value="HAD superfamily/HAD-like"/>
    <property type="match status" value="1"/>
</dbReference>
<keyword evidence="3" id="KW-0479">Metal-binding</keyword>
<dbReference type="SFLD" id="SFLDS00003">
    <property type="entry name" value="Haloacid_Dehalogenase"/>
    <property type="match status" value="1"/>
</dbReference>
<name>A0ABU1HAG1_9GAMM</name>
<organism evidence="5 6">
    <name type="scientific">Franzmannia qiaohouensis</name>
    <dbReference type="NCBI Taxonomy" id="1329370"/>
    <lineage>
        <taxon>Bacteria</taxon>
        <taxon>Pseudomonadati</taxon>
        <taxon>Pseudomonadota</taxon>
        <taxon>Gammaproteobacteria</taxon>
        <taxon>Oceanospirillales</taxon>
        <taxon>Halomonadaceae</taxon>
        <taxon>Franzmannia</taxon>
    </lineage>
</organism>
<reference evidence="5 6" key="1">
    <citation type="submission" date="2023-04" db="EMBL/GenBank/DDBJ databases">
        <title>A long-awaited taxogenomic arrangement of the family Halomonadaceae.</title>
        <authorList>
            <person name="De La Haba R."/>
            <person name="Chuvochina M."/>
            <person name="Wittouck S."/>
            <person name="Arahal D.R."/>
            <person name="Sanchez-Porro C."/>
            <person name="Hugenholtz P."/>
            <person name="Ventosa A."/>
        </authorList>
    </citation>
    <scope>NUCLEOTIDE SEQUENCE [LARGE SCALE GENOMIC DNA]</scope>
    <source>
        <strain evidence="5 6">DSM 26770</strain>
    </source>
</reference>
<dbReference type="InterPro" id="IPR023198">
    <property type="entry name" value="PGP-like_dom2"/>
</dbReference>
<dbReference type="RefSeq" id="WP_309717314.1">
    <property type="nucleotide sequence ID" value="NZ_JARWAM010000002.1"/>
</dbReference>
<evidence type="ECO:0000313" key="5">
    <source>
        <dbReference type="EMBL" id="MDR5904442.1"/>
    </source>
</evidence>
<evidence type="ECO:0000256" key="2">
    <source>
        <dbReference type="ARBA" id="ARBA00006171"/>
    </source>
</evidence>
<dbReference type="Proteomes" id="UP001251374">
    <property type="component" value="Unassembled WGS sequence"/>
</dbReference>
<evidence type="ECO:0000256" key="3">
    <source>
        <dbReference type="ARBA" id="ARBA00022723"/>
    </source>
</evidence>
<dbReference type="InterPro" id="IPR036412">
    <property type="entry name" value="HAD-like_sf"/>
</dbReference>
<protein>
    <submittedName>
        <fullName evidence="5">HAD-IA family hydrolase</fullName>
    </submittedName>
</protein>
<dbReference type="EMBL" id="JARWAM010000002">
    <property type="protein sequence ID" value="MDR5904442.1"/>
    <property type="molecule type" value="Genomic_DNA"/>
</dbReference>
<dbReference type="InterPro" id="IPR023214">
    <property type="entry name" value="HAD_sf"/>
</dbReference>